<protein>
    <submittedName>
        <fullName evidence="1">Uncharacterized protein</fullName>
    </submittedName>
</protein>
<dbReference type="RefSeq" id="WP_021709985.1">
    <property type="nucleotide sequence ID" value="NZ_BAOB01000161.1"/>
</dbReference>
<reference evidence="1 2" key="1">
    <citation type="submission" date="2013-09" db="EMBL/GenBank/DDBJ databases">
        <title>Whole genome shotgun sequence of Vibrio azureus NBRC 104587.</title>
        <authorList>
            <person name="Isaki S."/>
            <person name="Hosoyama A."/>
            <person name="Numata M."/>
            <person name="Hashimoto M."/>
            <person name="Hosoyama Y."/>
            <person name="Tsuchikane K."/>
            <person name="Noguchi M."/>
            <person name="Hirakata S."/>
            <person name="Ichikawa N."/>
            <person name="Ohji S."/>
            <person name="Yamazoe A."/>
            <person name="Fujita N."/>
        </authorList>
    </citation>
    <scope>NUCLEOTIDE SEQUENCE [LARGE SCALE GENOMIC DNA]</scope>
    <source>
        <strain evidence="1 2">NBRC 104587</strain>
    </source>
</reference>
<dbReference type="STRING" id="1219077.VAZ01S_039_00600"/>
<dbReference type="AlphaFoldDB" id="U3AR62"/>
<name>U3AR62_9VIBR</name>
<organism evidence="1 2">
    <name type="scientific">Vibrio azureus NBRC 104587</name>
    <dbReference type="NCBI Taxonomy" id="1219077"/>
    <lineage>
        <taxon>Bacteria</taxon>
        <taxon>Pseudomonadati</taxon>
        <taxon>Pseudomonadota</taxon>
        <taxon>Gammaproteobacteria</taxon>
        <taxon>Vibrionales</taxon>
        <taxon>Vibrionaceae</taxon>
        <taxon>Vibrio</taxon>
    </lineage>
</organism>
<dbReference type="Proteomes" id="UP000016567">
    <property type="component" value="Unassembled WGS sequence"/>
</dbReference>
<proteinExistence type="predicted"/>
<sequence>MNRLKDEALIHIKNKILKTRGNVEVKKRKRRYTSKLDPFRYDILTLRYEKSCSLAVIQLWLKNNKSISVSKIAILNRINHWQGIERE</sequence>
<dbReference type="OrthoDB" id="9981556at2"/>
<gene>
    <name evidence="1" type="ORF">VAZ01S_039_00600</name>
</gene>
<evidence type="ECO:0000313" key="1">
    <source>
        <dbReference type="EMBL" id="GAD76235.1"/>
    </source>
</evidence>
<dbReference type="EMBL" id="BATL01000039">
    <property type="protein sequence ID" value="GAD76235.1"/>
    <property type="molecule type" value="Genomic_DNA"/>
</dbReference>
<keyword evidence="2" id="KW-1185">Reference proteome</keyword>
<evidence type="ECO:0000313" key="2">
    <source>
        <dbReference type="Proteomes" id="UP000016567"/>
    </source>
</evidence>
<comment type="caution">
    <text evidence="1">The sequence shown here is derived from an EMBL/GenBank/DDBJ whole genome shotgun (WGS) entry which is preliminary data.</text>
</comment>
<accession>U3AR62</accession>